<comment type="function">
    <text evidence="10">Component of the MICOS complex, a large protein complex of the mitochondrial inner membrane that plays crucial roles in the maintenance of crista junctions, inner membrane architecture, and formation of contact sites to the outer membrane. Plays a role in keeping cristae membranes connected to the inner boundary membrane. Also promotes protein import via the mitochondrial intermembrane space assembly (MIA) pathway.</text>
</comment>
<proteinExistence type="inferred from homology"/>
<evidence type="ECO:0000256" key="6">
    <source>
        <dbReference type="ARBA" id="ARBA00022989"/>
    </source>
</evidence>
<dbReference type="PANTHER" id="PTHR15415:SF7">
    <property type="entry name" value="MICOS COMPLEX SUBUNIT MIC60"/>
    <property type="match status" value="1"/>
</dbReference>
<evidence type="ECO:0000313" key="13">
    <source>
        <dbReference type="EMBL" id="KAF7292999.1"/>
    </source>
</evidence>
<name>A0A8H6S4Z9_9AGAR</name>
<keyword evidence="5 11" id="KW-0999">Mitochondrion inner membrane</keyword>
<dbReference type="Pfam" id="PF09731">
    <property type="entry name" value="Mitofilin"/>
    <property type="match status" value="1"/>
</dbReference>
<evidence type="ECO:0000256" key="3">
    <source>
        <dbReference type="ARBA" id="ARBA00018116"/>
    </source>
</evidence>
<comment type="similarity">
    <text evidence="2 11">Belongs to the MICOS complex subunit Mic60 family.</text>
</comment>
<dbReference type="EMBL" id="JACAZF010000011">
    <property type="protein sequence ID" value="KAF7292999.1"/>
    <property type="molecule type" value="Genomic_DNA"/>
</dbReference>
<comment type="subcellular location">
    <subcellularLocation>
        <location evidence="1 11">Mitochondrion inner membrane</location>
        <topology evidence="1 11">Single-pass membrane protein</topology>
    </subcellularLocation>
</comment>
<dbReference type="AlphaFoldDB" id="A0A8H6S4Z9"/>
<keyword evidence="4 11" id="KW-0812">Transmembrane</keyword>
<dbReference type="InterPro" id="IPR019133">
    <property type="entry name" value="MIC60"/>
</dbReference>
<gene>
    <name evidence="13" type="ORF">MIND_01199200</name>
</gene>
<dbReference type="PANTHER" id="PTHR15415">
    <property type="entry name" value="MITOFILIN"/>
    <property type="match status" value="1"/>
</dbReference>
<protein>
    <recommendedName>
        <fullName evidence="3 11">MICOS complex subunit MIC60</fullName>
    </recommendedName>
    <alternativeName>
        <fullName evidence="11">Mitofilin</fullName>
    </alternativeName>
</protein>
<evidence type="ECO:0000256" key="11">
    <source>
        <dbReference type="RuleBase" id="RU363000"/>
    </source>
</evidence>
<keyword evidence="8 11" id="KW-0496">Mitochondrion</keyword>
<evidence type="ECO:0000256" key="7">
    <source>
        <dbReference type="ARBA" id="ARBA00023054"/>
    </source>
</evidence>
<evidence type="ECO:0000256" key="10">
    <source>
        <dbReference type="ARBA" id="ARBA00025571"/>
    </source>
</evidence>
<keyword evidence="9 11" id="KW-0472">Membrane</keyword>
<dbReference type="GO" id="GO:0042407">
    <property type="term" value="P:cristae formation"/>
    <property type="evidence" value="ECO:0007669"/>
    <property type="project" value="TreeGrafter"/>
</dbReference>
<dbReference type="GeneID" id="59351017"/>
<dbReference type="RefSeq" id="XP_037215427.1">
    <property type="nucleotide sequence ID" value="XM_037368501.1"/>
</dbReference>
<feature type="region of interest" description="Disordered" evidence="12">
    <location>
        <begin position="236"/>
        <end position="263"/>
    </location>
</feature>
<dbReference type="Proteomes" id="UP000636479">
    <property type="component" value="Unassembled WGS sequence"/>
</dbReference>
<accession>A0A8H6S4Z9</accession>
<comment type="subunit">
    <text evidence="11">Component of the mitochondrial contact site and cristae organizing system (MICOS) complex.</text>
</comment>
<keyword evidence="7" id="KW-0175">Coiled coil</keyword>
<evidence type="ECO:0000256" key="5">
    <source>
        <dbReference type="ARBA" id="ARBA00022792"/>
    </source>
</evidence>
<feature type="transmembrane region" description="Helical" evidence="11">
    <location>
        <begin position="45"/>
        <end position="65"/>
    </location>
</feature>
<keyword evidence="6 11" id="KW-1133">Transmembrane helix</keyword>
<evidence type="ECO:0000256" key="12">
    <source>
        <dbReference type="SAM" id="MobiDB-lite"/>
    </source>
</evidence>
<dbReference type="GO" id="GO:0061617">
    <property type="term" value="C:MICOS complex"/>
    <property type="evidence" value="ECO:0007669"/>
    <property type="project" value="TreeGrafter"/>
</dbReference>
<feature type="compositionally biased region" description="Pro residues" evidence="12">
    <location>
        <begin position="242"/>
        <end position="255"/>
    </location>
</feature>
<evidence type="ECO:0000256" key="4">
    <source>
        <dbReference type="ARBA" id="ARBA00022692"/>
    </source>
</evidence>
<evidence type="ECO:0000313" key="14">
    <source>
        <dbReference type="Proteomes" id="UP000636479"/>
    </source>
</evidence>
<dbReference type="OrthoDB" id="10261039at2759"/>
<keyword evidence="14" id="KW-1185">Reference proteome</keyword>
<organism evidence="13 14">
    <name type="scientific">Mycena indigotica</name>
    <dbReference type="NCBI Taxonomy" id="2126181"/>
    <lineage>
        <taxon>Eukaryota</taxon>
        <taxon>Fungi</taxon>
        <taxon>Dikarya</taxon>
        <taxon>Basidiomycota</taxon>
        <taxon>Agaricomycotina</taxon>
        <taxon>Agaricomycetes</taxon>
        <taxon>Agaricomycetidae</taxon>
        <taxon>Agaricales</taxon>
        <taxon>Marasmiineae</taxon>
        <taxon>Mycenaceae</taxon>
        <taxon>Mycena</taxon>
    </lineage>
</organism>
<evidence type="ECO:0000256" key="2">
    <source>
        <dbReference type="ARBA" id="ARBA00010877"/>
    </source>
</evidence>
<feature type="region of interest" description="Disordered" evidence="12">
    <location>
        <begin position="116"/>
        <end position="137"/>
    </location>
</feature>
<sequence length="644" mass="71102">MYRTLPTRQLVVSRGAVRVIRRRLATESTPPAPAPKKKRHVVRTLFLTTTALAGTFYVGSTFAAFQNEAYYEIFSEQVPLGYAMLEFAESRNWDKMTTASVIESSKKSLESAQRYVTDKINGTPTPTPEPKPSTRNTKEAAAKVVQESKERANAAVARIKTTVKKDANAVSGVAKHQVEQLTRGISELVAEAEAALAKPIDFNALATTSEVAAPPSTDTAGPSAYHAPLPIGHELPYGYAKPAPPPKPSPPPPKLPRLSPDLSSITSSEPIIAHLASTIDSLTTYVEDNPKAASKAGSVVESAKEDLTALVTRITRVREDERAELEAKLEAQARDYTTKLMEQEMEAQDRLDGQEQEFRQLFDQHQAELTAAYRQKLENELRTQTDLINERLKEEVIAQGIELQRRWIREVKVHVEQERGGRLAKLEELSANLKRLERVAVDNSIYLDENIRIHALWAALRALSSSALTSPVRKPFRDELRTVRHIAAAREDPVAITVLESLESTDVPDIGVEPFADLATWFSQEVSPKVAHVALVPDENAGLLAHLASRAFASLQFRRHGLVSGDDVMSVLARAEHYLNEKDLDSAARELNQLKGTAKLLLRDWLEAARRRLEVQQALEVVQTQATLAALLVVADTDTPSESS</sequence>
<evidence type="ECO:0000256" key="8">
    <source>
        <dbReference type="ARBA" id="ARBA00023128"/>
    </source>
</evidence>
<evidence type="ECO:0000256" key="9">
    <source>
        <dbReference type="ARBA" id="ARBA00023136"/>
    </source>
</evidence>
<evidence type="ECO:0000256" key="1">
    <source>
        <dbReference type="ARBA" id="ARBA00004434"/>
    </source>
</evidence>
<reference evidence="13" key="1">
    <citation type="submission" date="2020-05" db="EMBL/GenBank/DDBJ databases">
        <title>Mycena genomes resolve the evolution of fungal bioluminescence.</title>
        <authorList>
            <person name="Tsai I.J."/>
        </authorList>
    </citation>
    <scope>NUCLEOTIDE SEQUENCE</scope>
    <source>
        <strain evidence="13">171206Taipei</strain>
    </source>
</reference>
<comment type="caution">
    <text evidence="13">The sequence shown here is derived from an EMBL/GenBank/DDBJ whole genome shotgun (WGS) entry which is preliminary data.</text>
</comment>